<sequence length="268" mass="28901">MKLICPNCQAQYEIPDVAIPETGRDVQCANCEETWFQARPDVKTEPDQGGAEGDVGADDVGADTTPTAQKPSEPKASEPKASEPKASELKVSEPKPSEPKPSEPSAAEPVPVVEPAAPRRELSPAVSDILRQEAAREKEARSAKEKTTAGAQTAGGPKDSSADTRPGRDRLPEIPDIDDSNPRLVAERPDDTVFDVDMDPPKVARKKGFKRGFALILLLIGLALAVYVFAPQLAQKYPNLREPLITYVNAINSGRLWLNDLVSSLMAK</sequence>
<organism evidence="4">
    <name type="scientific">hydrothermal vent metagenome</name>
    <dbReference type="NCBI Taxonomy" id="652676"/>
    <lineage>
        <taxon>unclassified sequences</taxon>
        <taxon>metagenomes</taxon>
        <taxon>ecological metagenomes</taxon>
    </lineage>
</organism>
<evidence type="ECO:0000313" key="4">
    <source>
        <dbReference type="EMBL" id="VAV95256.1"/>
    </source>
</evidence>
<proteinExistence type="predicted"/>
<dbReference type="EMBL" id="UOEG01000130">
    <property type="protein sequence ID" value="VAV95256.1"/>
    <property type="molecule type" value="Genomic_DNA"/>
</dbReference>
<feature type="compositionally biased region" description="Basic and acidic residues" evidence="1">
    <location>
        <begin position="160"/>
        <end position="173"/>
    </location>
</feature>
<feature type="transmembrane region" description="Helical" evidence="2">
    <location>
        <begin position="212"/>
        <end position="230"/>
    </location>
</feature>
<accession>A0A3B0S328</accession>
<evidence type="ECO:0000256" key="2">
    <source>
        <dbReference type="SAM" id="Phobius"/>
    </source>
</evidence>
<protein>
    <submittedName>
        <fullName evidence="4">MJ0042 family finger-like domain protein</fullName>
    </submittedName>
</protein>
<feature type="compositionally biased region" description="Basic and acidic residues" evidence="1">
    <location>
        <begin position="72"/>
        <end position="101"/>
    </location>
</feature>
<dbReference type="Pfam" id="PF13717">
    <property type="entry name" value="Zn_ribbon_4"/>
    <property type="match status" value="1"/>
</dbReference>
<keyword evidence="2" id="KW-0812">Transmembrane</keyword>
<keyword evidence="2" id="KW-0472">Membrane</keyword>
<name>A0A3B0S328_9ZZZZ</name>
<dbReference type="AlphaFoldDB" id="A0A3B0S328"/>
<gene>
    <name evidence="4" type="ORF">MNBD_ALPHA07-175</name>
</gene>
<evidence type="ECO:0000256" key="1">
    <source>
        <dbReference type="SAM" id="MobiDB-lite"/>
    </source>
</evidence>
<feature type="domain" description="Zinc finger/thioredoxin putative" evidence="3">
    <location>
        <begin position="1"/>
        <end position="36"/>
    </location>
</feature>
<feature type="compositionally biased region" description="Basic and acidic residues" evidence="1">
    <location>
        <begin position="130"/>
        <end position="147"/>
    </location>
</feature>
<dbReference type="InterPro" id="IPR011723">
    <property type="entry name" value="Znf/thioredoxin_put"/>
</dbReference>
<keyword evidence="2" id="KW-1133">Transmembrane helix</keyword>
<dbReference type="NCBIfam" id="TIGR02098">
    <property type="entry name" value="MJ0042_CXXC"/>
    <property type="match status" value="1"/>
</dbReference>
<reference evidence="4" key="1">
    <citation type="submission" date="2018-06" db="EMBL/GenBank/DDBJ databases">
        <authorList>
            <person name="Zhirakovskaya E."/>
        </authorList>
    </citation>
    <scope>NUCLEOTIDE SEQUENCE</scope>
</reference>
<evidence type="ECO:0000259" key="3">
    <source>
        <dbReference type="Pfam" id="PF13717"/>
    </source>
</evidence>
<feature type="compositionally biased region" description="Low complexity" evidence="1">
    <location>
        <begin position="103"/>
        <end position="116"/>
    </location>
</feature>
<feature type="region of interest" description="Disordered" evidence="1">
    <location>
        <begin position="36"/>
        <end position="185"/>
    </location>
</feature>